<reference evidence="1" key="1">
    <citation type="submission" date="2020-12" db="EMBL/GenBank/DDBJ databases">
        <title>Bacterial taxonomy.</title>
        <authorList>
            <person name="Pan X."/>
        </authorList>
    </citation>
    <scope>NUCLEOTIDE SEQUENCE</scope>
    <source>
        <strain evidence="1">B2012</strain>
    </source>
</reference>
<name>A0A934MGE6_9HYPH</name>
<gene>
    <name evidence="1" type="ORF">JCR33_09170</name>
</gene>
<proteinExistence type="predicted"/>
<protein>
    <submittedName>
        <fullName evidence="1">AlpA family phage regulatory protein</fullName>
    </submittedName>
</protein>
<evidence type="ECO:0000313" key="1">
    <source>
        <dbReference type="EMBL" id="MBJ3775855.1"/>
    </source>
</evidence>
<accession>A0A934MGE6</accession>
<dbReference type="InterPro" id="IPR010260">
    <property type="entry name" value="AlpA"/>
</dbReference>
<dbReference type="AlphaFoldDB" id="A0A934MGE6"/>
<comment type="caution">
    <text evidence="1">The sequence shown here is derived from an EMBL/GenBank/DDBJ whole genome shotgun (WGS) entry which is preliminary data.</text>
</comment>
<dbReference type="Pfam" id="PF05930">
    <property type="entry name" value="Phage_AlpA"/>
    <property type="match status" value="1"/>
</dbReference>
<sequence>MDIRERIGHPIDYGKLLPRARVLEMVGLGKTRVYELERDNAFPKGRKVGKVALYVEAKVRTFIAAVAEGRPYAPGPQNRPLQLYEPN</sequence>
<evidence type="ECO:0000313" key="2">
    <source>
        <dbReference type="Proteomes" id="UP000609531"/>
    </source>
</evidence>
<dbReference type="RefSeq" id="WP_198881748.1">
    <property type="nucleotide sequence ID" value="NZ_JAEKJA010000006.1"/>
</dbReference>
<organism evidence="1 2">
    <name type="scientific">Acuticoccus mangrovi</name>
    <dbReference type="NCBI Taxonomy" id="2796142"/>
    <lineage>
        <taxon>Bacteria</taxon>
        <taxon>Pseudomonadati</taxon>
        <taxon>Pseudomonadota</taxon>
        <taxon>Alphaproteobacteria</taxon>
        <taxon>Hyphomicrobiales</taxon>
        <taxon>Amorphaceae</taxon>
        <taxon>Acuticoccus</taxon>
    </lineage>
</organism>
<dbReference type="Gene3D" id="1.10.238.160">
    <property type="match status" value="1"/>
</dbReference>
<dbReference type="Proteomes" id="UP000609531">
    <property type="component" value="Unassembled WGS sequence"/>
</dbReference>
<keyword evidence="2" id="KW-1185">Reference proteome</keyword>
<dbReference type="EMBL" id="JAEKJA010000006">
    <property type="protein sequence ID" value="MBJ3775855.1"/>
    <property type="molecule type" value="Genomic_DNA"/>
</dbReference>